<accession>A0A1X6ZXT6</accession>
<dbReference type="OrthoDB" id="7854433at2"/>
<dbReference type="AlphaFoldDB" id="A0A1X6ZXT6"/>
<dbReference type="Proteomes" id="UP000193061">
    <property type="component" value="Unassembled WGS sequence"/>
</dbReference>
<name>A0A1X6ZXT6_9RHOB</name>
<gene>
    <name evidence="2" type="ORF">ROA7450_03383</name>
</gene>
<dbReference type="EMBL" id="FWFX01000012">
    <property type="protein sequence ID" value="SLN64126.1"/>
    <property type="molecule type" value="Genomic_DNA"/>
</dbReference>
<evidence type="ECO:0000313" key="3">
    <source>
        <dbReference type="Proteomes" id="UP000193061"/>
    </source>
</evidence>
<reference evidence="2 3" key="1">
    <citation type="submission" date="2017-03" db="EMBL/GenBank/DDBJ databases">
        <authorList>
            <person name="Afonso C.L."/>
            <person name="Miller P.J."/>
            <person name="Scott M.A."/>
            <person name="Spackman E."/>
            <person name="Goraichik I."/>
            <person name="Dimitrov K.M."/>
            <person name="Suarez D.L."/>
            <person name="Swayne D.E."/>
        </authorList>
    </citation>
    <scope>NUCLEOTIDE SEQUENCE [LARGE SCALE GENOMIC DNA]</scope>
    <source>
        <strain evidence="2 3">CECT 7450</strain>
    </source>
</reference>
<organism evidence="2 3">
    <name type="scientific">Roseovarius albus</name>
    <dbReference type="NCBI Taxonomy" id="1247867"/>
    <lineage>
        <taxon>Bacteria</taxon>
        <taxon>Pseudomonadati</taxon>
        <taxon>Pseudomonadota</taxon>
        <taxon>Alphaproteobacteria</taxon>
        <taxon>Rhodobacterales</taxon>
        <taxon>Roseobacteraceae</taxon>
        <taxon>Roseovarius</taxon>
    </lineage>
</organism>
<sequence length="115" mass="12965">MKCSDGKPPRGTRRVYGWKDLPDNEQPTHYHVIDRNGHETTVSAKGKKKRVLEGLRRAPLLSASYCRLSDQVDLLRRAGLDIETTLYKNDPETGRERYGVYTLHGSVSPIRGDAA</sequence>
<evidence type="ECO:0000313" key="2">
    <source>
        <dbReference type="EMBL" id="SLN64126.1"/>
    </source>
</evidence>
<feature type="region of interest" description="Disordered" evidence="1">
    <location>
        <begin position="1"/>
        <end position="21"/>
    </location>
</feature>
<evidence type="ECO:0000256" key="1">
    <source>
        <dbReference type="SAM" id="MobiDB-lite"/>
    </source>
</evidence>
<protein>
    <submittedName>
        <fullName evidence="2">Uncharacterized protein</fullName>
    </submittedName>
</protein>
<proteinExistence type="predicted"/>
<dbReference type="RefSeq" id="WP_085807056.1">
    <property type="nucleotide sequence ID" value="NZ_FWFX01000012.1"/>
</dbReference>
<keyword evidence="3" id="KW-1185">Reference proteome</keyword>